<dbReference type="Pfam" id="PF07583">
    <property type="entry name" value="PSCyt2"/>
    <property type="match status" value="1"/>
</dbReference>
<dbReference type="Proteomes" id="UP000317648">
    <property type="component" value="Chromosome"/>
</dbReference>
<accession>A0A518DXQ6</accession>
<dbReference type="InterPro" id="IPR011444">
    <property type="entry name" value="DUF1549"/>
</dbReference>
<dbReference type="PANTHER" id="PTHR35889:SF3">
    <property type="entry name" value="F-BOX DOMAIN-CONTAINING PROTEIN"/>
    <property type="match status" value="1"/>
</dbReference>
<feature type="domain" description="DUF1553" evidence="2">
    <location>
        <begin position="430"/>
        <end position="546"/>
    </location>
</feature>
<name>A0A518DXQ6_9BACT</name>
<feature type="domain" description="DUF1549" evidence="1">
    <location>
        <begin position="164"/>
        <end position="353"/>
    </location>
</feature>
<evidence type="ECO:0000259" key="2">
    <source>
        <dbReference type="Pfam" id="PF07587"/>
    </source>
</evidence>
<gene>
    <name evidence="3" type="ORF">Pla8534_44430</name>
</gene>
<dbReference type="RefSeq" id="WP_197442463.1">
    <property type="nucleotide sequence ID" value="NZ_CP036433.1"/>
</dbReference>
<dbReference type="KEGG" id="lcre:Pla8534_44430"/>
<evidence type="ECO:0000259" key="1">
    <source>
        <dbReference type="Pfam" id="PF07583"/>
    </source>
</evidence>
<sequence>MGAVTFSRMSRTAFAPVGNLGIWQGLRGLILLVATIAVGPAAAAEPEFVETPFEGVISELTLKDDSLLLKSYNGVGYRVFSADDTEILLEGEPAKLADLKPPLHANIWYKPTTRAYKHAVKIVAQKEKLPYLHPALQAKTPPFPADLAALPVHRSQRGDMAAMIDRHVDQRLKAAQIPSSPLADDSEFLRRVYLDITGRTPSLEQTKAFLASTDPAKRAQLIDQLLASPHFGDHFANLWRDLALYEETHRFQTKYIEPYRQWLADEYNANRGWNRMAWSQITAAGIVTEQPEGFYMLTSMQMGQTDASKIAASTSRMFLGVDIQCAQCHDHFYIDQWKHQDFWRLAAFFSHVRDEGNVGTAGQASSVAVIFEGDGVPQGKSNDRVPYYTPPQGARIEIPDPTDPAIYLETVEASYLDGPQPELEPSGPYRPVLARWMVDPQNPFFGKAAVNRLWAHFFARGLVNPVDDMHALNEPSHPEILQQLTAEFLASGTDVKHLIRCLCNSQTYQRTSRPLPENASDETLCSHMAVKVLTPDMLADSREIIIGGRLGGRDAKRYEELFINDELATQLGYGIPHYLRLMVLHADERQVPATLDDLFLKVLSRLPTDEDRKLMGDEDLNDIYHALLNSAEFIHNH</sequence>
<reference evidence="3 4" key="1">
    <citation type="submission" date="2019-02" db="EMBL/GenBank/DDBJ databases">
        <title>Deep-cultivation of Planctomycetes and their phenomic and genomic characterization uncovers novel biology.</title>
        <authorList>
            <person name="Wiegand S."/>
            <person name="Jogler M."/>
            <person name="Boedeker C."/>
            <person name="Pinto D."/>
            <person name="Vollmers J."/>
            <person name="Rivas-Marin E."/>
            <person name="Kohn T."/>
            <person name="Peeters S.H."/>
            <person name="Heuer A."/>
            <person name="Rast P."/>
            <person name="Oberbeckmann S."/>
            <person name="Bunk B."/>
            <person name="Jeske O."/>
            <person name="Meyerdierks A."/>
            <person name="Storesund J.E."/>
            <person name="Kallscheuer N."/>
            <person name="Luecker S."/>
            <person name="Lage O.M."/>
            <person name="Pohl T."/>
            <person name="Merkel B.J."/>
            <person name="Hornburger P."/>
            <person name="Mueller R.-W."/>
            <person name="Bruemmer F."/>
            <person name="Labrenz M."/>
            <person name="Spormann A.M."/>
            <person name="Op den Camp H."/>
            <person name="Overmann J."/>
            <person name="Amann R."/>
            <person name="Jetten M.S.M."/>
            <person name="Mascher T."/>
            <person name="Medema M.H."/>
            <person name="Devos D.P."/>
            <person name="Kaster A.-K."/>
            <person name="Ovreas L."/>
            <person name="Rohde M."/>
            <person name="Galperin M.Y."/>
            <person name="Jogler C."/>
        </authorList>
    </citation>
    <scope>NUCLEOTIDE SEQUENCE [LARGE SCALE GENOMIC DNA]</scope>
    <source>
        <strain evidence="3 4">Pla85_3_4</strain>
    </source>
</reference>
<organism evidence="3 4">
    <name type="scientific">Lignipirellula cremea</name>
    <dbReference type="NCBI Taxonomy" id="2528010"/>
    <lineage>
        <taxon>Bacteria</taxon>
        <taxon>Pseudomonadati</taxon>
        <taxon>Planctomycetota</taxon>
        <taxon>Planctomycetia</taxon>
        <taxon>Pirellulales</taxon>
        <taxon>Pirellulaceae</taxon>
        <taxon>Lignipirellula</taxon>
    </lineage>
</organism>
<dbReference type="AlphaFoldDB" id="A0A518DXQ6"/>
<evidence type="ECO:0000313" key="4">
    <source>
        <dbReference type="Proteomes" id="UP000317648"/>
    </source>
</evidence>
<dbReference type="EMBL" id="CP036433">
    <property type="protein sequence ID" value="QDU96622.1"/>
    <property type="molecule type" value="Genomic_DNA"/>
</dbReference>
<evidence type="ECO:0000313" key="3">
    <source>
        <dbReference type="EMBL" id="QDU96622.1"/>
    </source>
</evidence>
<dbReference type="InterPro" id="IPR022655">
    <property type="entry name" value="DUF1553"/>
</dbReference>
<dbReference type="PANTHER" id="PTHR35889">
    <property type="entry name" value="CYCLOINULO-OLIGOSACCHARIDE FRUCTANOTRANSFERASE-RELATED"/>
    <property type="match status" value="1"/>
</dbReference>
<evidence type="ECO:0008006" key="5">
    <source>
        <dbReference type="Google" id="ProtNLM"/>
    </source>
</evidence>
<keyword evidence="4" id="KW-1185">Reference proteome</keyword>
<proteinExistence type="predicted"/>
<dbReference type="Pfam" id="PF07587">
    <property type="entry name" value="PSD1"/>
    <property type="match status" value="1"/>
</dbReference>
<protein>
    <recommendedName>
        <fullName evidence="5">DUF1549 domain-containing protein</fullName>
    </recommendedName>
</protein>